<organism evidence="1 2">
    <name type="scientific">Rubritalea squalenifaciens DSM 18772</name>
    <dbReference type="NCBI Taxonomy" id="1123071"/>
    <lineage>
        <taxon>Bacteria</taxon>
        <taxon>Pseudomonadati</taxon>
        <taxon>Verrucomicrobiota</taxon>
        <taxon>Verrucomicrobiia</taxon>
        <taxon>Verrucomicrobiales</taxon>
        <taxon>Rubritaleaceae</taxon>
        <taxon>Rubritalea</taxon>
    </lineage>
</organism>
<dbReference type="Proteomes" id="UP000184510">
    <property type="component" value="Unassembled WGS sequence"/>
</dbReference>
<dbReference type="AlphaFoldDB" id="A0A1M6BGT9"/>
<dbReference type="InParanoid" id="A0A1M6BGT9"/>
<proteinExistence type="predicted"/>
<protein>
    <recommendedName>
        <fullName evidence="3">DUF5063 domain-containing protein</fullName>
    </recommendedName>
</protein>
<dbReference type="Gene3D" id="1.20.120.1550">
    <property type="entry name" value="Protein of unknown function DUF5063"/>
    <property type="match status" value="1"/>
</dbReference>
<name>A0A1M6BGT9_9BACT</name>
<evidence type="ECO:0008006" key="3">
    <source>
        <dbReference type="Google" id="ProtNLM"/>
    </source>
</evidence>
<sequence length="160" mass="18475">MSLAIESFVENARTYCEWVEADNHDLLTVRQLILSLMTSIPSLIVTDKSVESEDEYDYDTASWERIHKHLANLPFQYYQITTAPLNVDDSQSSCGDLCDDLADIYAELKHGLSALDAGDGIYALQHWRDSYHQHWGEHASAAFYAIDHYYRSTCREYHIY</sequence>
<dbReference type="InterPro" id="IPR038312">
    <property type="entry name" value="DUF5063_sf"/>
</dbReference>
<evidence type="ECO:0000313" key="1">
    <source>
        <dbReference type="EMBL" id="SHI47887.1"/>
    </source>
</evidence>
<gene>
    <name evidence="1" type="ORF">SAMN02745181_0214</name>
</gene>
<dbReference type="Pfam" id="PF16702">
    <property type="entry name" value="DUF5063"/>
    <property type="match status" value="1"/>
</dbReference>
<accession>A0A1M6BGT9</accession>
<dbReference type="STRING" id="1123071.SAMN02745181_0214"/>
<dbReference type="EMBL" id="FQYR01000002">
    <property type="protein sequence ID" value="SHI47887.1"/>
    <property type="molecule type" value="Genomic_DNA"/>
</dbReference>
<dbReference type="OrthoDB" id="5565794at2"/>
<keyword evidence="2" id="KW-1185">Reference proteome</keyword>
<dbReference type="RefSeq" id="WP_143157658.1">
    <property type="nucleotide sequence ID" value="NZ_FQYR01000002.1"/>
</dbReference>
<evidence type="ECO:0000313" key="2">
    <source>
        <dbReference type="Proteomes" id="UP000184510"/>
    </source>
</evidence>
<dbReference type="InterPro" id="IPR032025">
    <property type="entry name" value="DUF5063"/>
</dbReference>
<reference evidence="1 2" key="1">
    <citation type="submission" date="2016-11" db="EMBL/GenBank/DDBJ databases">
        <authorList>
            <person name="Jaros S."/>
            <person name="Januszkiewicz K."/>
            <person name="Wedrychowicz H."/>
        </authorList>
    </citation>
    <scope>NUCLEOTIDE SEQUENCE [LARGE SCALE GENOMIC DNA]</scope>
    <source>
        <strain evidence="1 2">DSM 18772</strain>
    </source>
</reference>